<keyword evidence="2" id="KW-1185">Reference proteome</keyword>
<dbReference type="AlphaFoldDB" id="A0A0E3SEH2"/>
<dbReference type="Proteomes" id="UP000033101">
    <property type="component" value="Chromosome"/>
</dbReference>
<sequence length="111" mass="12573">MFQIFLILILFSLASDLAAAEAPAEQWNRSFGGNSEDSAWCVQQTSDGGYIAAGVKNKNAWLVKLAGDEENIECEDREGIEYENTSDSDFSQIKNYIYDIFPVIFQQNRYK</sequence>
<dbReference type="PATRIC" id="fig|1434110.4.peg.2668"/>
<evidence type="ECO:0000313" key="1">
    <source>
        <dbReference type="EMBL" id="AKB78582.1"/>
    </source>
</evidence>
<organism evidence="1 2">
    <name type="scientific">Methanosarcina horonobensis HB-1 = JCM 15518</name>
    <dbReference type="NCBI Taxonomy" id="1434110"/>
    <lineage>
        <taxon>Archaea</taxon>
        <taxon>Methanobacteriati</taxon>
        <taxon>Methanobacteriota</taxon>
        <taxon>Stenosarchaea group</taxon>
        <taxon>Methanomicrobia</taxon>
        <taxon>Methanosarcinales</taxon>
        <taxon>Methanosarcinaceae</taxon>
        <taxon>Methanosarcina</taxon>
    </lineage>
</organism>
<dbReference type="KEGG" id="mhor:MSHOH_2099"/>
<protein>
    <submittedName>
        <fullName evidence="1">Uncharacterized protein</fullName>
    </submittedName>
</protein>
<name>A0A0E3SEH2_9EURY</name>
<dbReference type="EMBL" id="CP009516">
    <property type="protein sequence ID" value="AKB78582.1"/>
    <property type="molecule type" value="Genomic_DNA"/>
</dbReference>
<accession>A0A0E3SEH2</accession>
<reference evidence="1 2" key="1">
    <citation type="submission" date="2014-07" db="EMBL/GenBank/DDBJ databases">
        <title>Methanogenic archaea and the global carbon cycle.</title>
        <authorList>
            <person name="Henriksen J.R."/>
            <person name="Luke J."/>
            <person name="Reinhart S."/>
            <person name="Benedict M.N."/>
            <person name="Youngblut N.D."/>
            <person name="Metcalf M.E."/>
            <person name="Whitaker R.J."/>
            <person name="Metcalf W.W."/>
        </authorList>
    </citation>
    <scope>NUCLEOTIDE SEQUENCE [LARGE SCALE GENOMIC DNA]</scope>
    <source>
        <strain evidence="1 2">HB-1</strain>
    </source>
</reference>
<gene>
    <name evidence="1" type="ORF">MSHOH_2099</name>
</gene>
<evidence type="ECO:0000313" key="2">
    <source>
        <dbReference type="Proteomes" id="UP000033101"/>
    </source>
</evidence>
<proteinExistence type="predicted"/>
<dbReference type="HOGENOM" id="CLU_2152627_0_0_2"/>